<organism evidence="1 2">
    <name type="scientific">Trichonephila clavipes</name>
    <name type="common">Golden silk orbweaver</name>
    <name type="synonym">Nephila clavipes</name>
    <dbReference type="NCBI Taxonomy" id="2585209"/>
    <lineage>
        <taxon>Eukaryota</taxon>
        <taxon>Metazoa</taxon>
        <taxon>Ecdysozoa</taxon>
        <taxon>Arthropoda</taxon>
        <taxon>Chelicerata</taxon>
        <taxon>Arachnida</taxon>
        <taxon>Araneae</taxon>
        <taxon>Araneomorphae</taxon>
        <taxon>Entelegynae</taxon>
        <taxon>Araneoidea</taxon>
        <taxon>Nephilidae</taxon>
        <taxon>Trichonephila</taxon>
    </lineage>
</organism>
<keyword evidence="2" id="KW-1185">Reference proteome</keyword>
<dbReference type="Proteomes" id="UP000887159">
    <property type="component" value="Unassembled WGS sequence"/>
</dbReference>
<gene>
    <name evidence="1" type="ORF">TNCV_665381</name>
</gene>
<comment type="caution">
    <text evidence="1">The sequence shown here is derived from an EMBL/GenBank/DDBJ whole genome shotgun (WGS) entry which is preliminary data.</text>
</comment>
<evidence type="ECO:0000313" key="2">
    <source>
        <dbReference type="Proteomes" id="UP000887159"/>
    </source>
</evidence>
<protein>
    <submittedName>
        <fullName evidence="1">Uncharacterized protein</fullName>
    </submittedName>
</protein>
<dbReference type="EMBL" id="BMAU01021319">
    <property type="protein sequence ID" value="GFY12972.1"/>
    <property type="molecule type" value="Genomic_DNA"/>
</dbReference>
<name>A0A8X6SPQ8_TRICX</name>
<evidence type="ECO:0000313" key="1">
    <source>
        <dbReference type="EMBL" id="GFY12972.1"/>
    </source>
</evidence>
<sequence length="128" mass="15079">MNETSFKYVEECSETNITENNSFQRYFLNSSQVNWADLENSVEFLSKEMPDIKIDDNCLFEVEKRLNVYLNSNKFEQLENQHAEKLLKDPSPHFKNEHIPYENVMILVEFTLCCPGTNAVVERGLFSW</sequence>
<reference evidence="1" key="1">
    <citation type="submission" date="2020-08" db="EMBL/GenBank/DDBJ databases">
        <title>Multicomponent nature underlies the extraordinary mechanical properties of spider dragline silk.</title>
        <authorList>
            <person name="Kono N."/>
            <person name="Nakamura H."/>
            <person name="Mori M."/>
            <person name="Yoshida Y."/>
            <person name="Ohtoshi R."/>
            <person name="Malay A.D."/>
            <person name="Moran D.A.P."/>
            <person name="Tomita M."/>
            <person name="Numata K."/>
            <person name="Arakawa K."/>
        </authorList>
    </citation>
    <scope>NUCLEOTIDE SEQUENCE</scope>
</reference>
<dbReference type="AlphaFoldDB" id="A0A8X6SPQ8"/>
<proteinExistence type="predicted"/>
<accession>A0A8X6SPQ8</accession>